<sequence length="115" mass="12367">MASALPSGAQTPSLTHLKRHPDLQALKSEGKTEGGEGIETPGHAHHFSNKGIDPSVLNSSLKKHIAKGAHQGERRLNDFSAEPTDRLNPHFAETIEQLKETTAENDAPAEEGESK</sequence>
<gene>
    <name evidence="2" type="ORF">M408DRAFT_328849</name>
</gene>
<feature type="region of interest" description="Disordered" evidence="1">
    <location>
        <begin position="1"/>
        <end position="88"/>
    </location>
</feature>
<reference evidence="2 3" key="1">
    <citation type="submission" date="2014-04" db="EMBL/GenBank/DDBJ databases">
        <authorList>
            <consortium name="DOE Joint Genome Institute"/>
            <person name="Kuo A."/>
            <person name="Zuccaro A."/>
            <person name="Kohler A."/>
            <person name="Nagy L.G."/>
            <person name="Floudas D."/>
            <person name="Copeland A."/>
            <person name="Barry K.W."/>
            <person name="Cichocki N."/>
            <person name="Veneault-Fourrey C."/>
            <person name="LaButti K."/>
            <person name="Lindquist E.A."/>
            <person name="Lipzen A."/>
            <person name="Lundell T."/>
            <person name="Morin E."/>
            <person name="Murat C."/>
            <person name="Sun H."/>
            <person name="Tunlid A."/>
            <person name="Henrissat B."/>
            <person name="Grigoriev I.V."/>
            <person name="Hibbett D.S."/>
            <person name="Martin F."/>
            <person name="Nordberg H.P."/>
            <person name="Cantor M.N."/>
            <person name="Hua S.X."/>
        </authorList>
    </citation>
    <scope>NUCLEOTIDE SEQUENCE [LARGE SCALE GENOMIC DNA]</scope>
    <source>
        <strain evidence="2 3">MAFF 305830</strain>
    </source>
</reference>
<evidence type="ECO:0000313" key="2">
    <source>
        <dbReference type="EMBL" id="KIM29635.1"/>
    </source>
</evidence>
<feature type="compositionally biased region" description="Basic and acidic residues" evidence="1">
    <location>
        <begin position="70"/>
        <end position="88"/>
    </location>
</feature>
<evidence type="ECO:0000256" key="1">
    <source>
        <dbReference type="SAM" id="MobiDB-lite"/>
    </source>
</evidence>
<dbReference type="OrthoDB" id="3134042at2759"/>
<dbReference type="Proteomes" id="UP000054097">
    <property type="component" value="Unassembled WGS sequence"/>
</dbReference>
<dbReference type="HOGENOM" id="CLU_2110477_0_0_1"/>
<proteinExistence type="predicted"/>
<dbReference type="AlphaFoldDB" id="A0A0C3AYN6"/>
<reference evidence="3" key="2">
    <citation type="submission" date="2015-01" db="EMBL/GenBank/DDBJ databases">
        <title>Evolutionary Origins and Diversification of the Mycorrhizal Mutualists.</title>
        <authorList>
            <consortium name="DOE Joint Genome Institute"/>
            <consortium name="Mycorrhizal Genomics Consortium"/>
            <person name="Kohler A."/>
            <person name="Kuo A."/>
            <person name="Nagy L.G."/>
            <person name="Floudas D."/>
            <person name="Copeland A."/>
            <person name="Barry K.W."/>
            <person name="Cichocki N."/>
            <person name="Veneault-Fourrey C."/>
            <person name="LaButti K."/>
            <person name="Lindquist E.A."/>
            <person name="Lipzen A."/>
            <person name="Lundell T."/>
            <person name="Morin E."/>
            <person name="Murat C."/>
            <person name="Riley R."/>
            <person name="Ohm R."/>
            <person name="Sun H."/>
            <person name="Tunlid A."/>
            <person name="Henrissat B."/>
            <person name="Grigoriev I.V."/>
            <person name="Hibbett D.S."/>
            <person name="Martin F."/>
        </authorList>
    </citation>
    <scope>NUCLEOTIDE SEQUENCE [LARGE SCALE GENOMIC DNA]</scope>
    <source>
        <strain evidence="3">MAFF 305830</strain>
    </source>
</reference>
<keyword evidence="3" id="KW-1185">Reference proteome</keyword>
<protein>
    <submittedName>
        <fullName evidence="2">Uncharacterized protein</fullName>
    </submittedName>
</protein>
<organism evidence="2 3">
    <name type="scientific">Serendipita vermifera MAFF 305830</name>
    <dbReference type="NCBI Taxonomy" id="933852"/>
    <lineage>
        <taxon>Eukaryota</taxon>
        <taxon>Fungi</taxon>
        <taxon>Dikarya</taxon>
        <taxon>Basidiomycota</taxon>
        <taxon>Agaricomycotina</taxon>
        <taxon>Agaricomycetes</taxon>
        <taxon>Sebacinales</taxon>
        <taxon>Serendipitaceae</taxon>
        <taxon>Serendipita</taxon>
    </lineage>
</organism>
<dbReference type="EMBL" id="KN824288">
    <property type="protein sequence ID" value="KIM29635.1"/>
    <property type="molecule type" value="Genomic_DNA"/>
</dbReference>
<evidence type="ECO:0000313" key="3">
    <source>
        <dbReference type="Proteomes" id="UP000054097"/>
    </source>
</evidence>
<accession>A0A0C3AYN6</accession>
<name>A0A0C3AYN6_SERVB</name>